<keyword evidence="10 12" id="KW-0472">Membrane</keyword>
<dbReference type="PANTHER" id="PTHR14083:SF0">
    <property type="entry name" value="YIP1D-INTERACTING FACTOR 1, ISOFORM C"/>
    <property type="match status" value="1"/>
</dbReference>
<keyword evidence="4" id="KW-0813">Transport</keyword>
<evidence type="ECO:0000256" key="12">
    <source>
        <dbReference type="SAM" id="Phobius"/>
    </source>
</evidence>
<dbReference type="Proteomes" id="UP000286510">
    <property type="component" value="Unassembled WGS sequence"/>
</dbReference>
<evidence type="ECO:0000256" key="11">
    <source>
        <dbReference type="SAM" id="MobiDB-lite"/>
    </source>
</evidence>
<evidence type="ECO:0000256" key="10">
    <source>
        <dbReference type="ARBA" id="ARBA00023136"/>
    </source>
</evidence>
<evidence type="ECO:0000256" key="7">
    <source>
        <dbReference type="ARBA" id="ARBA00022927"/>
    </source>
</evidence>
<evidence type="ECO:0000256" key="3">
    <source>
        <dbReference type="ARBA" id="ARBA00009727"/>
    </source>
</evidence>
<evidence type="ECO:0000256" key="5">
    <source>
        <dbReference type="ARBA" id="ARBA00022692"/>
    </source>
</evidence>
<feature type="transmembrane region" description="Helical" evidence="12">
    <location>
        <begin position="443"/>
        <end position="460"/>
    </location>
</feature>
<keyword evidence="7" id="KW-0653">Protein transport</keyword>
<dbReference type="Pfam" id="PF03878">
    <property type="entry name" value="YIF1"/>
    <property type="match status" value="1"/>
</dbReference>
<keyword evidence="6" id="KW-0256">Endoplasmic reticulum</keyword>
<dbReference type="VEuPathDB" id="FungiDB:H257_18786"/>
<dbReference type="GO" id="GO:0005793">
    <property type="term" value="C:endoplasmic reticulum-Golgi intermediate compartment"/>
    <property type="evidence" value="ECO:0007669"/>
    <property type="project" value="TreeGrafter"/>
</dbReference>
<evidence type="ECO:0000256" key="6">
    <source>
        <dbReference type="ARBA" id="ARBA00022824"/>
    </source>
</evidence>
<dbReference type="AlphaFoldDB" id="A0A3R6XFR2"/>
<keyword evidence="8 12" id="KW-1133">Transmembrane helix</keyword>
<feature type="compositionally biased region" description="Basic and acidic residues" evidence="11">
    <location>
        <begin position="158"/>
        <end position="167"/>
    </location>
</feature>
<gene>
    <name evidence="13" type="ORF">DYB26_005225</name>
</gene>
<feature type="region of interest" description="Disordered" evidence="11">
    <location>
        <begin position="293"/>
        <end position="331"/>
    </location>
</feature>
<name>A0A3R6XFR2_APHAT</name>
<evidence type="ECO:0000256" key="4">
    <source>
        <dbReference type="ARBA" id="ARBA00022448"/>
    </source>
</evidence>
<evidence type="ECO:0000256" key="1">
    <source>
        <dbReference type="ARBA" id="ARBA00004477"/>
    </source>
</evidence>
<dbReference type="GO" id="GO:0005789">
    <property type="term" value="C:endoplasmic reticulum membrane"/>
    <property type="evidence" value="ECO:0007669"/>
    <property type="project" value="UniProtKB-SubCell"/>
</dbReference>
<comment type="caution">
    <text evidence="13">The sequence shown here is derived from an EMBL/GenBank/DDBJ whole genome shotgun (WGS) entry which is preliminary data.</text>
</comment>
<dbReference type="GO" id="GO:0000139">
    <property type="term" value="C:Golgi membrane"/>
    <property type="evidence" value="ECO:0007669"/>
    <property type="project" value="UniProtKB-SubCell"/>
</dbReference>
<reference evidence="13 14" key="1">
    <citation type="submission" date="2018-08" db="EMBL/GenBank/DDBJ databases">
        <title>Aphanomyces genome sequencing and annotation.</title>
        <authorList>
            <person name="Minardi D."/>
            <person name="Oidtmann B."/>
            <person name="Van Der Giezen M."/>
            <person name="Studholme D.J."/>
        </authorList>
    </citation>
    <scope>NUCLEOTIDE SEQUENCE [LARGE SCALE GENOMIC DNA]</scope>
    <source>
        <strain evidence="13 14">FDL457</strain>
    </source>
</reference>
<dbReference type="GO" id="GO:0030134">
    <property type="term" value="C:COPII-coated ER to Golgi transport vesicle"/>
    <property type="evidence" value="ECO:0007669"/>
    <property type="project" value="TreeGrafter"/>
</dbReference>
<dbReference type="InterPro" id="IPR005578">
    <property type="entry name" value="Yif1_fam"/>
</dbReference>
<comment type="similarity">
    <text evidence="3">Belongs to the YIF1 family.</text>
</comment>
<evidence type="ECO:0000313" key="13">
    <source>
        <dbReference type="EMBL" id="RHY80155.1"/>
    </source>
</evidence>
<protein>
    <submittedName>
        <fullName evidence="13">Uncharacterized protein</fullName>
    </submittedName>
</protein>
<comment type="subcellular location">
    <subcellularLocation>
        <location evidence="1">Endoplasmic reticulum membrane</location>
        <topology evidence="1">Multi-pass membrane protein</topology>
    </subcellularLocation>
    <subcellularLocation>
        <location evidence="2">Golgi apparatus membrane</location>
        <topology evidence="2">Multi-pass membrane protein</topology>
    </subcellularLocation>
</comment>
<feature type="compositionally biased region" description="Low complexity" evidence="11">
    <location>
        <begin position="298"/>
        <end position="312"/>
    </location>
</feature>
<evidence type="ECO:0000256" key="2">
    <source>
        <dbReference type="ARBA" id="ARBA00004653"/>
    </source>
</evidence>
<evidence type="ECO:0000313" key="14">
    <source>
        <dbReference type="Proteomes" id="UP000286510"/>
    </source>
</evidence>
<keyword evidence="5 12" id="KW-0812">Transmembrane</keyword>
<dbReference type="EMBL" id="QUTF01027413">
    <property type="protein sequence ID" value="RHY80155.1"/>
    <property type="molecule type" value="Genomic_DNA"/>
</dbReference>
<evidence type="ECO:0000256" key="9">
    <source>
        <dbReference type="ARBA" id="ARBA00023034"/>
    </source>
</evidence>
<keyword evidence="9" id="KW-0333">Golgi apparatus</keyword>
<sequence length="466" mass="52313">MLQVNEDLLAAVAEQQKWNDAPPDNDTCLQNAAAYQLLLHKNLVEMANFVDSLCGVFVSVVCRQHRIFLVHSRSCINLQDGGSSGMDAPFPKKPRTASHDEVPRPIHPSIFLIVMSIQPPSHGMTKEPSLLLSTLHANESLRARRRTEKKFLSFQKKVKEQEDHDKLPLPLLHAPGPDLGTSPLLPPPPPHHPSSLKGHSMLRPCPVPLPPTQDDAMPLHHPFANPSMDSYFQLPAKNRLVVAKEECLACHRLVQSNKQNNPLQALLQSFHAFSNKLHKHSDQDDDATNLFTYKDIQRSPSTTPTRHTSRTPNNVNVQHSRSNRSNKRPPMASTLLVRQWEELLRTVISRNPMAAYAMNHGAKMMEDQVKSFMPGAAAGALNMFGSVKYYFTVNNTYVVHRLKMLLCPFIHKDWRRIVQNEGNNTGVDVVYAPPSMDKNAPDLYIPLMSFVTYILIVGYIKGASGR</sequence>
<proteinExistence type="inferred from homology"/>
<evidence type="ECO:0000256" key="8">
    <source>
        <dbReference type="ARBA" id="ARBA00022989"/>
    </source>
</evidence>
<accession>A0A3R6XFR2</accession>
<dbReference type="GO" id="GO:0006888">
    <property type="term" value="P:endoplasmic reticulum to Golgi vesicle-mediated transport"/>
    <property type="evidence" value="ECO:0007669"/>
    <property type="project" value="InterPro"/>
</dbReference>
<dbReference type="PANTHER" id="PTHR14083">
    <property type="entry name" value="YIP1 INTERACTING FACTOR HOMOLOG YIF1 PROTEIN"/>
    <property type="match status" value="1"/>
</dbReference>
<dbReference type="VEuPathDB" id="FungiDB:H257_15286"/>
<organism evidence="13 14">
    <name type="scientific">Aphanomyces astaci</name>
    <name type="common">Crayfish plague agent</name>
    <dbReference type="NCBI Taxonomy" id="112090"/>
    <lineage>
        <taxon>Eukaryota</taxon>
        <taxon>Sar</taxon>
        <taxon>Stramenopiles</taxon>
        <taxon>Oomycota</taxon>
        <taxon>Saprolegniomycetes</taxon>
        <taxon>Saprolegniales</taxon>
        <taxon>Verrucalvaceae</taxon>
        <taxon>Aphanomyces</taxon>
    </lineage>
</organism>
<dbReference type="GO" id="GO:0015031">
    <property type="term" value="P:protein transport"/>
    <property type="evidence" value="ECO:0007669"/>
    <property type="project" value="UniProtKB-KW"/>
</dbReference>
<feature type="region of interest" description="Disordered" evidence="11">
    <location>
        <begin position="158"/>
        <end position="203"/>
    </location>
</feature>